<comment type="caution">
    <text evidence="2">The sequence shown here is derived from an EMBL/GenBank/DDBJ whole genome shotgun (WGS) entry which is preliminary data.</text>
</comment>
<dbReference type="Gene3D" id="2.40.50.90">
    <property type="match status" value="1"/>
</dbReference>
<dbReference type="EMBL" id="MWPQ01000005">
    <property type="protein sequence ID" value="OPH84345.1"/>
    <property type="molecule type" value="Genomic_DNA"/>
</dbReference>
<dbReference type="RefSeq" id="WP_079445483.1">
    <property type="nucleotide sequence ID" value="NZ_MWPQ01000005.1"/>
</dbReference>
<keyword evidence="3" id="KW-1185">Reference proteome</keyword>
<evidence type="ECO:0000313" key="3">
    <source>
        <dbReference type="Proteomes" id="UP000189940"/>
    </source>
</evidence>
<protein>
    <submittedName>
        <fullName evidence="2">Nuclease</fullName>
    </submittedName>
</protein>
<sequence>MLFSAAPTLADGCQPVIQNDGVVSAVIDPRTLRLDDGRDVRLAGVEVIAGEAANRQPALAGLIGRRVILRGERDDPDRYGRQTAFIYLGPSAISVQSDLLARGDALVSADVTDKACAAELTAAETTARQARRGTWAELSIVKNAERPGDILARIGQFTIVEGYVRSVRQAGGTIYLNFGPRWTRDFAATISRRILPSFEAAGVVPTSFEHRRVRVRGWVERRGGLRIEVLRVGQIEVAGD</sequence>
<reference evidence="2 3" key="1">
    <citation type="submission" date="2017-02" db="EMBL/GenBank/DDBJ databases">
        <title>Genome sequence of the nitrite-oxidizing bacterium Nitrobacter vulgaris strain Ab1.</title>
        <authorList>
            <person name="Mellbye B.L."/>
            <person name="Davis E.W."/>
            <person name="Spieck E."/>
            <person name="Chang J.H."/>
            <person name="Bottomley P.J."/>
            <person name="Sayavedra-Soto L.A."/>
        </authorList>
    </citation>
    <scope>NUCLEOTIDE SEQUENCE [LARGE SCALE GENOMIC DNA]</scope>
    <source>
        <strain evidence="2 3">Ab1</strain>
    </source>
</reference>
<accession>A0A1V4I2K5</accession>
<dbReference type="OrthoDB" id="7618306at2"/>
<dbReference type="InterPro" id="IPR016071">
    <property type="entry name" value="Staphylococal_nuclease_OB-fold"/>
</dbReference>
<gene>
    <name evidence="2" type="ORF">B2M20_02270</name>
</gene>
<organism evidence="2 3">
    <name type="scientific">Nitrobacter vulgaris</name>
    <dbReference type="NCBI Taxonomy" id="29421"/>
    <lineage>
        <taxon>Bacteria</taxon>
        <taxon>Pseudomonadati</taxon>
        <taxon>Pseudomonadota</taxon>
        <taxon>Alphaproteobacteria</taxon>
        <taxon>Hyphomicrobiales</taxon>
        <taxon>Nitrobacteraceae</taxon>
        <taxon>Nitrobacter</taxon>
    </lineage>
</organism>
<dbReference type="AlphaFoldDB" id="A0A1V4I2K5"/>
<dbReference type="Pfam" id="PF00565">
    <property type="entry name" value="SNase"/>
    <property type="match status" value="1"/>
</dbReference>
<feature type="domain" description="TNase-like" evidence="1">
    <location>
        <begin position="73"/>
        <end position="136"/>
    </location>
</feature>
<dbReference type="SUPFAM" id="SSF50199">
    <property type="entry name" value="Staphylococcal nuclease"/>
    <property type="match status" value="1"/>
</dbReference>
<evidence type="ECO:0000259" key="1">
    <source>
        <dbReference type="Pfam" id="PF00565"/>
    </source>
</evidence>
<dbReference type="STRING" id="29421.B2M20_02270"/>
<dbReference type="Proteomes" id="UP000189940">
    <property type="component" value="Unassembled WGS sequence"/>
</dbReference>
<proteinExistence type="predicted"/>
<name>A0A1V4I2K5_NITVU</name>
<evidence type="ECO:0000313" key="2">
    <source>
        <dbReference type="EMBL" id="OPH84345.1"/>
    </source>
</evidence>
<dbReference type="InterPro" id="IPR035437">
    <property type="entry name" value="SNase_OB-fold_sf"/>
</dbReference>